<dbReference type="Proteomes" id="UP000308114">
    <property type="component" value="Unassembled WGS sequence"/>
</dbReference>
<reference evidence="2 3" key="1">
    <citation type="submission" date="2018-01" db="EMBL/GenBank/DDBJ databases">
        <title>Bacillales members from the olive rhizosphere are effective biological control agents against Verticillium dahliae.</title>
        <authorList>
            <person name="Gomez-Lama C."/>
            <person name="Legarda G."/>
            <person name="Ruano-Rosa D."/>
            <person name="Pizarro-Tobias P."/>
            <person name="Valverde-Corredor A."/>
            <person name="Niqui J.L."/>
            <person name="Trivino J.C."/>
            <person name="Roca A."/>
            <person name="Mercado-Blanco J."/>
        </authorList>
    </citation>
    <scope>NUCLEOTIDE SEQUENCE [LARGE SCALE GENOMIC DNA]</scope>
    <source>
        <strain evidence="2 3">PIC167</strain>
    </source>
</reference>
<protein>
    <submittedName>
        <fullName evidence="2">Uncharacterized protein</fullName>
    </submittedName>
</protein>
<accession>A0A4U2Q840</accession>
<proteinExistence type="predicted"/>
<evidence type="ECO:0000313" key="3">
    <source>
        <dbReference type="Proteomes" id="UP000308114"/>
    </source>
</evidence>
<dbReference type="Gene3D" id="3.90.1200.10">
    <property type="match status" value="1"/>
</dbReference>
<comment type="caution">
    <text evidence="2">The sequence shown here is derived from an EMBL/GenBank/DDBJ whole genome shotgun (WGS) entry which is preliminary data.</text>
</comment>
<keyword evidence="1" id="KW-0175">Coiled coil</keyword>
<gene>
    <name evidence="2" type="ORF">C1I60_03260</name>
</gene>
<name>A0A4U2Q840_9BACL</name>
<evidence type="ECO:0000256" key="1">
    <source>
        <dbReference type="SAM" id="Coils"/>
    </source>
</evidence>
<dbReference type="SUPFAM" id="SSF56112">
    <property type="entry name" value="Protein kinase-like (PK-like)"/>
    <property type="match status" value="1"/>
</dbReference>
<evidence type="ECO:0000313" key="2">
    <source>
        <dbReference type="EMBL" id="TKH46158.1"/>
    </source>
</evidence>
<organism evidence="2 3">
    <name type="scientific">Paenibacillus terrae</name>
    <dbReference type="NCBI Taxonomy" id="159743"/>
    <lineage>
        <taxon>Bacteria</taxon>
        <taxon>Bacillati</taxon>
        <taxon>Bacillota</taxon>
        <taxon>Bacilli</taxon>
        <taxon>Bacillales</taxon>
        <taxon>Paenibacillaceae</taxon>
        <taxon>Paenibacillus</taxon>
    </lineage>
</organism>
<dbReference type="RefSeq" id="WP_137060461.1">
    <property type="nucleotide sequence ID" value="NZ_PNXQ01000004.1"/>
</dbReference>
<dbReference type="InterPro" id="IPR011009">
    <property type="entry name" value="Kinase-like_dom_sf"/>
</dbReference>
<feature type="coiled-coil region" evidence="1">
    <location>
        <begin position="441"/>
        <end position="489"/>
    </location>
</feature>
<dbReference type="EMBL" id="PNXQ01000004">
    <property type="protein sequence ID" value="TKH46158.1"/>
    <property type="molecule type" value="Genomic_DNA"/>
</dbReference>
<sequence>MIPQIKNYVETNWNQFFEAKPSNLQFLLLSNPQGKKITHGKCTILIFKNYETNPTLVAKFLRDRKGRQEKIVGEYKILDKISGWGRAPQPFDLLRINNRYVSFEEFKPGISLKSRLQRLVNKLSLNNLEDAIDQVRSDFRNTGVLLNDFGSIELPILEVDENSDYAHRALKNYNALTSLLSLSDNNLKILNEMLEDHKEINLPTKMVHFDLTPSNIIVDKGELNLIDFEFSTPSKSYFLDPFRFSFYYFYLLYELNLFRGLSCEASFYHFFVENEITQSIVHEFFEATIEGYRKESFFNHMSLFLLSNLQLQIDETDFINDDFVVQTNNLLTISLDVIQNNEVNLAIYESKVVEMTDEEVRIEYGKCQDVIANYEAAIQEKDQQLEQNLEYIEHCHKVVAEKDKELLKNTEYIEHCHATITEKDGQLEENNRYISLCHDSIKEKDEHLAVLESNNIELQENILQKEQLLVDLKAQLLQHEQLIESLQEKLNQNPIVRAFQEFRKR</sequence>
<dbReference type="AlphaFoldDB" id="A0A4U2Q840"/>